<dbReference type="SUPFAM" id="SSF52980">
    <property type="entry name" value="Restriction endonuclease-like"/>
    <property type="match status" value="1"/>
</dbReference>
<organism evidence="3 4">
    <name type="scientific">Xanthomonas arboricola</name>
    <dbReference type="NCBI Taxonomy" id="56448"/>
    <lineage>
        <taxon>Bacteria</taxon>
        <taxon>Pseudomonadati</taxon>
        <taxon>Pseudomonadota</taxon>
        <taxon>Gammaproteobacteria</taxon>
        <taxon>Lysobacterales</taxon>
        <taxon>Lysobacteraceae</taxon>
        <taxon>Xanthomonas</taxon>
    </lineage>
</organism>
<evidence type="ECO:0000259" key="2">
    <source>
        <dbReference type="Pfam" id="PF09588"/>
    </source>
</evidence>
<comment type="caution">
    <text evidence="3">The sequence shown here is derived from an EMBL/GenBank/DDBJ whole genome shotgun (WGS) entry which is preliminary data.</text>
</comment>
<evidence type="ECO:0000256" key="1">
    <source>
        <dbReference type="SAM" id="MobiDB-lite"/>
    </source>
</evidence>
<reference evidence="3 4" key="1">
    <citation type="submission" date="2016-08" db="EMBL/GenBank/DDBJ databases">
        <title>Evolution of the type three secretion system and type three effector repertoires in Xanthomonas.</title>
        <authorList>
            <person name="Merda D."/>
            <person name="Briand M."/>
            <person name="Bosis E."/>
            <person name="Rousseau C."/>
            <person name="Portier P."/>
            <person name="Jacques M.-A."/>
            <person name="Fischer-Le Saux M."/>
        </authorList>
    </citation>
    <scope>NUCLEOTIDE SEQUENCE [LARGE SCALE GENOMIC DNA]</scope>
    <source>
        <strain evidence="3 4">CFBP 7645</strain>
    </source>
</reference>
<dbReference type="Pfam" id="PF09588">
    <property type="entry name" value="YqaJ"/>
    <property type="match status" value="1"/>
</dbReference>
<dbReference type="Proteomes" id="UP000239204">
    <property type="component" value="Unassembled WGS sequence"/>
</dbReference>
<dbReference type="InterPro" id="IPR011335">
    <property type="entry name" value="Restrct_endonuc-II-like"/>
</dbReference>
<feature type="domain" description="YqaJ viral recombinase" evidence="2">
    <location>
        <begin position="12"/>
        <end position="147"/>
    </location>
</feature>
<dbReference type="InterPro" id="IPR011604">
    <property type="entry name" value="PDDEXK-like_dom_sf"/>
</dbReference>
<dbReference type="EMBL" id="MIGY01000002">
    <property type="protein sequence ID" value="PPU07775.1"/>
    <property type="molecule type" value="Genomic_DNA"/>
</dbReference>
<feature type="compositionally biased region" description="Low complexity" evidence="1">
    <location>
        <begin position="473"/>
        <end position="484"/>
    </location>
</feature>
<dbReference type="NCBIfam" id="TIGR03033">
    <property type="entry name" value="phage_rel_nuc"/>
    <property type="match status" value="1"/>
</dbReference>
<gene>
    <name evidence="3" type="ORF">XarjCFBP7645_09220</name>
</gene>
<accession>A0A2S7ADF4</accession>
<evidence type="ECO:0000313" key="3">
    <source>
        <dbReference type="EMBL" id="PPU07775.1"/>
    </source>
</evidence>
<dbReference type="InterPro" id="IPR017482">
    <property type="entry name" value="Lambda-type_endonuclease"/>
</dbReference>
<name>A0A2S7ADF4_9XANT</name>
<dbReference type="RefSeq" id="WP_104537255.1">
    <property type="nucleotide sequence ID" value="NZ_MIGY01000002.1"/>
</dbReference>
<dbReference type="InterPro" id="IPR019080">
    <property type="entry name" value="YqaJ_viral_recombinase"/>
</dbReference>
<evidence type="ECO:0000313" key="4">
    <source>
        <dbReference type="Proteomes" id="UP000239204"/>
    </source>
</evidence>
<feature type="compositionally biased region" description="Basic and acidic residues" evidence="1">
    <location>
        <begin position="454"/>
        <end position="472"/>
    </location>
</feature>
<dbReference type="Gene3D" id="3.90.320.10">
    <property type="match status" value="1"/>
</dbReference>
<sequence>MKTVDLIQGSAEWHSHRATHLNASDAPAMLGCSPYKTRAQLVREVATGIGEEHDDATLQRFADGHRYEALARPIAEQIIGEDLYPCVGTEGKYSASFDGLTLLEETAFEHKSLNNDLRACMRDEGNGWGLPKHYQVQMEQQLLVSGAARVLFMASKWNGDELVEERHCWYASDAALRAELVAGWEQFEADVAAFELTPAKAEPVAAPIAGFGALAIRVEGRVLASNMDAFKANAEAFLAQLPRAEQLRTDQDFADAEAAVKACSEAEDRITAATDSTLGEMVDIDALLRTAGSVRETIRAARLVLENAVKAEKQNRRAQIVANSVQAVRDHYASINAGLDAHALAVPASLQADIGAVIKGKKSISSMQDAVGTAAANAKIAASQQAERVRANVRVLEMEMGTFAGLFHDRVQLCATKSPEDLRNLITARITEQKRVDEQRLEAQREKIRQEEAAKLAREQQEREEAQRRADAQAEAARNAAAAPAPAAAAPAPAVLSAPAPGPVAAAPAALSPALSQAVKSLATPAPAQVVLIKLGDINAKIAPLTITADGLAQLGFMPVTIERASKLYDAAQLPAMFSAMQQVFARAATASYQQAA</sequence>
<protein>
    <recommendedName>
        <fullName evidence="2">YqaJ viral recombinase domain-containing protein</fullName>
    </recommendedName>
</protein>
<proteinExistence type="predicted"/>
<feature type="region of interest" description="Disordered" evidence="1">
    <location>
        <begin position="454"/>
        <end position="484"/>
    </location>
</feature>
<dbReference type="AlphaFoldDB" id="A0A2S7ADF4"/>